<evidence type="ECO:0000313" key="2">
    <source>
        <dbReference type="EMBL" id="MCS0604168.1"/>
    </source>
</evidence>
<reference evidence="2 3" key="1">
    <citation type="submission" date="2022-08" db="EMBL/GenBank/DDBJ databases">
        <authorList>
            <person name="Somphong A."/>
            <person name="Phongsopitanun W."/>
        </authorList>
    </citation>
    <scope>NUCLEOTIDE SEQUENCE [LARGE SCALE GENOMIC DNA]</scope>
    <source>
        <strain evidence="2 3">LP11</strain>
    </source>
</reference>
<name>A0ABT2B6M4_9ACTN</name>
<proteinExistence type="predicted"/>
<dbReference type="EMBL" id="JANUGP010000019">
    <property type="protein sequence ID" value="MCS0604168.1"/>
    <property type="molecule type" value="Genomic_DNA"/>
</dbReference>
<dbReference type="InterPro" id="IPR015943">
    <property type="entry name" value="WD40/YVTN_repeat-like_dom_sf"/>
</dbReference>
<dbReference type="Proteomes" id="UP001205612">
    <property type="component" value="Unassembled WGS sequence"/>
</dbReference>
<dbReference type="RefSeq" id="WP_258780783.1">
    <property type="nucleotide sequence ID" value="NZ_JANUGP010000019.1"/>
</dbReference>
<evidence type="ECO:0000259" key="1">
    <source>
        <dbReference type="Pfam" id="PF13360"/>
    </source>
</evidence>
<gene>
    <name evidence="2" type="ORF">NX794_23565</name>
</gene>
<dbReference type="InterPro" id="IPR002372">
    <property type="entry name" value="PQQ_rpt_dom"/>
</dbReference>
<comment type="caution">
    <text evidence="2">The sequence shown here is derived from an EMBL/GenBank/DDBJ whole genome shotgun (WGS) entry which is preliminary data.</text>
</comment>
<dbReference type="SUPFAM" id="SSF50998">
    <property type="entry name" value="Quinoprotein alcohol dehydrogenase-like"/>
    <property type="match status" value="1"/>
</dbReference>
<evidence type="ECO:0000313" key="3">
    <source>
        <dbReference type="Proteomes" id="UP001205612"/>
    </source>
</evidence>
<dbReference type="Gene3D" id="2.130.10.10">
    <property type="entry name" value="YVTN repeat-like/Quinoprotein amine dehydrogenase"/>
    <property type="match status" value="1"/>
</dbReference>
<feature type="domain" description="Pyrrolo-quinoline quinone repeat" evidence="1">
    <location>
        <begin position="38"/>
        <end position="229"/>
    </location>
</feature>
<dbReference type="Pfam" id="PF13360">
    <property type="entry name" value="PQQ_2"/>
    <property type="match status" value="1"/>
</dbReference>
<sequence length="388" mass="40374">MHDPPTTFAVGHGSMMPETAVAGRLSVAGTLKSDLPVALYRGTAFVASTDRLQAVDTATGQITATVRPQGKPVGSGSEWDTVLASAPVLATAQGTEMVITPFVVRQTGTGTRADHTVVEITAVNATTGRLIWRLTLRPPHWDDVYSDLRTSVVGAEGGVAVVRVSTQSGDHAMAYGIDLGTSRRTWAVGQFQAGAVAGGSVVGTALDDNVGIDQRPAGFDLTSGRLRWRGEHSTDVGTAPAGPRLVRVAGRDYDSGDAYDRLVDPGSGRTVRTMPADLAGAGCTYDERSTLVCSGKGTRSQTACGLDTSTGKVLWQLPDRRADRIAPVITTAWHGRVYGTTDHGPVALDARTGKDLPNPGAAPFLVNESAGLALDKGGSNLIVYPTSG</sequence>
<accession>A0ABT2B6M4</accession>
<keyword evidence="3" id="KW-1185">Reference proteome</keyword>
<organism evidence="2 3">
    <name type="scientific">Streptomyces pyxinicus</name>
    <dbReference type="NCBI Taxonomy" id="2970331"/>
    <lineage>
        <taxon>Bacteria</taxon>
        <taxon>Bacillati</taxon>
        <taxon>Actinomycetota</taxon>
        <taxon>Actinomycetes</taxon>
        <taxon>Kitasatosporales</taxon>
        <taxon>Streptomycetaceae</taxon>
        <taxon>Streptomyces</taxon>
    </lineage>
</organism>
<dbReference type="Gene3D" id="2.40.10.480">
    <property type="match status" value="1"/>
</dbReference>
<dbReference type="InterPro" id="IPR011047">
    <property type="entry name" value="Quinoprotein_ADH-like_sf"/>
</dbReference>
<protein>
    <submittedName>
        <fullName evidence="2">PQQ-like beta-propeller repeat protein</fullName>
    </submittedName>
</protein>